<accession>A0A7Z1MYW5</accession>
<dbReference type="EMBL" id="PGWZ01000541">
    <property type="protein sequence ID" value="PPJ70217.1"/>
    <property type="molecule type" value="Genomic_DNA"/>
</dbReference>
<sequence length="62" mass="7377">MLNNDYEIEDTKIAGDSCPHLYEILILFTKSYLLKRSQTMIVINKYGNELVIDIKEYDQKYK</sequence>
<dbReference type="AlphaFoldDB" id="A0A7Z1MYW5"/>
<evidence type="ECO:0000313" key="2">
    <source>
        <dbReference type="Proteomes" id="UP000238775"/>
    </source>
</evidence>
<dbReference type="Proteomes" id="UP000238775">
    <property type="component" value="Unassembled WGS sequence"/>
</dbReference>
<gene>
    <name evidence="1" type="ORF">CV021_14110</name>
</gene>
<protein>
    <submittedName>
        <fullName evidence="1">Uncharacterized protein</fullName>
    </submittedName>
</protein>
<proteinExistence type="predicted"/>
<organism evidence="1 2">
    <name type="scientific">Staphylococcus aureus</name>
    <dbReference type="NCBI Taxonomy" id="1280"/>
    <lineage>
        <taxon>Bacteria</taxon>
        <taxon>Bacillati</taxon>
        <taxon>Bacillota</taxon>
        <taxon>Bacilli</taxon>
        <taxon>Bacillales</taxon>
        <taxon>Staphylococcaceae</taxon>
        <taxon>Staphylococcus</taxon>
    </lineage>
</organism>
<dbReference type="RefSeq" id="WP_072357683.1">
    <property type="nucleotide sequence ID" value="NZ_CP022898.1"/>
</dbReference>
<comment type="caution">
    <text evidence="1">The sequence shown here is derived from an EMBL/GenBank/DDBJ whole genome shotgun (WGS) entry which is preliminary data.</text>
</comment>
<evidence type="ECO:0000313" key="1">
    <source>
        <dbReference type="EMBL" id="PPJ70217.1"/>
    </source>
</evidence>
<reference evidence="1 2" key="1">
    <citation type="submission" date="2017-11" db="EMBL/GenBank/DDBJ databases">
        <authorList>
            <person name="Founou R.C."/>
            <person name="Founou L."/>
            <person name="Allam M."/>
            <person name="Ismail A."/>
            <person name="Essack S.Y."/>
        </authorList>
    </citation>
    <scope>NUCLEOTIDE SEQUENCE [LARGE SCALE GENOMIC DNA]</scope>
    <source>
        <strain evidence="1 2">G703N2B1</strain>
    </source>
</reference>
<name>A0A7Z1MYW5_STAAU</name>